<dbReference type="Proteomes" id="UP000000447">
    <property type="component" value="Chromosome"/>
</dbReference>
<feature type="domain" description="RDD" evidence="8">
    <location>
        <begin position="270"/>
        <end position="404"/>
    </location>
</feature>
<dbReference type="GO" id="GO:0005886">
    <property type="term" value="C:plasma membrane"/>
    <property type="evidence" value="ECO:0007669"/>
    <property type="project" value="UniProtKB-SubCell"/>
</dbReference>
<feature type="region of interest" description="Disordered" evidence="6">
    <location>
        <begin position="221"/>
        <end position="269"/>
    </location>
</feature>
<evidence type="ECO:0000256" key="2">
    <source>
        <dbReference type="ARBA" id="ARBA00022475"/>
    </source>
</evidence>
<protein>
    <submittedName>
        <fullName evidence="9">RDD family protein</fullName>
    </submittedName>
</protein>
<dbReference type="PANTHER" id="PTHR36115:SF4">
    <property type="entry name" value="MEMBRANE PROTEIN"/>
    <property type="match status" value="1"/>
</dbReference>
<keyword evidence="3 7" id="KW-0812">Transmembrane</keyword>
<proteinExistence type="predicted"/>
<dbReference type="Pfam" id="PF06271">
    <property type="entry name" value="RDD"/>
    <property type="match status" value="1"/>
</dbReference>
<accession>B9L0H5</accession>
<dbReference type="RefSeq" id="WP_015922613.1">
    <property type="nucleotide sequence ID" value="NC_011959.1"/>
</dbReference>
<keyword evidence="4 7" id="KW-1133">Transmembrane helix</keyword>
<dbReference type="PANTHER" id="PTHR36115">
    <property type="entry name" value="PROLINE-RICH ANTIGEN HOMOLOG-RELATED"/>
    <property type="match status" value="1"/>
</dbReference>
<keyword evidence="5 7" id="KW-0472">Membrane</keyword>
<feature type="compositionally biased region" description="Low complexity" evidence="6">
    <location>
        <begin position="256"/>
        <end position="266"/>
    </location>
</feature>
<dbReference type="KEGG" id="tro:trd_1670"/>
<evidence type="ECO:0000256" key="5">
    <source>
        <dbReference type="ARBA" id="ARBA00023136"/>
    </source>
</evidence>
<reference evidence="9 10" key="1">
    <citation type="journal article" date="2009" name="PLoS ONE">
        <title>Complete genome sequence of the aerobic CO-oxidizing thermophile Thermomicrobium roseum.</title>
        <authorList>
            <person name="Wu D."/>
            <person name="Raymond J."/>
            <person name="Wu M."/>
            <person name="Chatterji S."/>
            <person name="Ren Q."/>
            <person name="Graham J.E."/>
            <person name="Bryant D.A."/>
            <person name="Robb F."/>
            <person name="Colman A."/>
            <person name="Tallon L.J."/>
            <person name="Badger J.H."/>
            <person name="Madupu R."/>
            <person name="Ward N.L."/>
            <person name="Eisen J.A."/>
        </authorList>
    </citation>
    <scope>NUCLEOTIDE SEQUENCE [LARGE SCALE GENOMIC DNA]</scope>
    <source>
        <strain evidence="10">ATCC 27502 / DSM 5159 / P-2</strain>
    </source>
</reference>
<keyword evidence="10" id="KW-1185">Reference proteome</keyword>
<dbReference type="STRING" id="309801.trd_1670"/>
<dbReference type="InterPro" id="IPR010432">
    <property type="entry name" value="RDD"/>
</dbReference>
<evidence type="ECO:0000256" key="1">
    <source>
        <dbReference type="ARBA" id="ARBA00004651"/>
    </source>
</evidence>
<name>B9L0H5_THERP</name>
<dbReference type="HOGENOM" id="CLU_597076_0_0_0"/>
<evidence type="ECO:0000313" key="10">
    <source>
        <dbReference type="Proteomes" id="UP000000447"/>
    </source>
</evidence>
<dbReference type="InterPro" id="IPR051791">
    <property type="entry name" value="Pra-immunoreactive"/>
</dbReference>
<organism evidence="9 10">
    <name type="scientific">Thermomicrobium roseum (strain ATCC 27502 / DSM 5159 / P-2)</name>
    <dbReference type="NCBI Taxonomy" id="309801"/>
    <lineage>
        <taxon>Bacteria</taxon>
        <taxon>Pseudomonadati</taxon>
        <taxon>Thermomicrobiota</taxon>
        <taxon>Thermomicrobia</taxon>
        <taxon>Thermomicrobiales</taxon>
        <taxon>Thermomicrobiaceae</taxon>
        <taxon>Thermomicrobium</taxon>
    </lineage>
</organism>
<dbReference type="EMBL" id="CP001275">
    <property type="protein sequence ID" value="ACM04706.1"/>
    <property type="molecule type" value="Genomic_DNA"/>
</dbReference>
<feature type="transmembrane region" description="Helical" evidence="7">
    <location>
        <begin position="369"/>
        <end position="388"/>
    </location>
</feature>
<dbReference type="eggNOG" id="COG1714">
    <property type="taxonomic scope" value="Bacteria"/>
</dbReference>
<feature type="transmembrane region" description="Helical" evidence="7">
    <location>
        <begin position="284"/>
        <end position="303"/>
    </location>
</feature>
<evidence type="ECO:0000256" key="4">
    <source>
        <dbReference type="ARBA" id="ARBA00022989"/>
    </source>
</evidence>
<evidence type="ECO:0000256" key="6">
    <source>
        <dbReference type="SAM" id="MobiDB-lite"/>
    </source>
</evidence>
<feature type="transmembrane region" description="Helical" evidence="7">
    <location>
        <begin position="315"/>
        <end position="338"/>
    </location>
</feature>
<keyword evidence="2" id="KW-1003">Cell membrane</keyword>
<gene>
    <name evidence="9" type="ordered locus">trd_1670</name>
</gene>
<evidence type="ECO:0000256" key="3">
    <source>
        <dbReference type="ARBA" id="ARBA00022692"/>
    </source>
</evidence>
<evidence type="ECO:0000259" key="8">
    <source>
        <dbReference type="Pfam" id="PF06271"/>
    </source>
</evidence>
<evidence type="ECO:0000256" key="7">
    <source>
        <dbReference type="SAM" id="Phobius"/>
    </source>
</evidence>
<sequence>MNPRTITVSFSHLETTKILIPLEALLLHVHELVQDAADEPPYARWVRDTSDDLLAALRQQLSAVRWGEGLLRIELDPDRVGLLAAALGGLRRRMETTDREGTASALTVTRQRLWLTIPFEFPLAWWLSHDVVQGELLPLLRASYTRTDDASERSHAERILRSTERVLSLSDSEALRLETALADLAWLAAAAERTPPARRLHGLLEHLLDPLVQERYRTYRSGQRERVTGQSHATFTPPSRDGPASHSRSRAEADTAARPPSATAAPGQPGSVWRRLAAAMLDGIVFWVFSALLGALVLVLFVGESPGLVVLPAGVYDALSSLIGLALGISVPYAYWVYPVGRWDATLGKRAFGLMVVDRRGAPPGQAKALGRALLVILLGWLALLPWWPVPFRIDRRGLHDLATDVWVIDERRTNRAAALGGGSGSGMGAAFATRVSGRETEEGTWRSRVWFGEASGS</sequence>
<feature type="compositionally biased region" description="Polar residues" evidence="6">
    <location>
        <begin position="228"/>
        <end position="237"/>
    </location>
</feature>
<evidence type="ECO:0000313" key="9">
    <source>
        <dbReference type="EMBL" id="ACM04706.1"/>
    </source>
</evidence>
<comment type="subcellular location">
    <subcellularLocation>
        <location evidence="1">Cell membrane</location>
        <topology evidence="1">Multi-pass membrane protein</topology>
    </subcellularLocation>
</comment>
<dbReference type="AlphaFoldDB" id="B9L0H5"/>